<dbReference type="SUPFAM" id="SSF52833">
    <property type="entry name" value="Thioredoxin-like"/>
    <property type="match status" value="1"/>
</dbReference>
<dbReference type="Gene3D" id="3.40.30.10">
    <property type="entry name" value="Glutaredoxin"/>
    <property type="match status" value="1"/>
</dbReference>
<keyword evidence="3" id="KW-1185">Reference proteome</keyword>
<reference evidence="2 3" key="1">
    <citation type="submission" date="2021-01" db="EMBL/GenBank/DDBJ databases">
        <title>Carboxyliciviraga sp.nov., isolated from coastal sediments.</title>
        <authorList>
            <person name="Lu D."/>
            <person name="Zhang T."/>
        </authorList>
    </citation>
    <scope>NUCLEOTIDE SEQUENCE [LARGE SCALE GENOMIC DNA]</scope>
    <source>
        <strain evidence="2 3">N1Y132</strain>
    </source>
</reference>
<dbReference type="InterPro" id="IPR008928">
    <property type="entry name" value="6-hairpin_glycosidase_sf"/>
</dbReference>
<dbReference type="Proteomes" id="UP000605676">
    <property type="component" value="Unassembled WGS sequence"/>
</dbReference>
<dbReference type="InterPro" id="IPR036249">
    <property type="entry name" value="Thioredoxin-like_sf"/>
</dbReference>
<feature type="domain" description="Spermatogenesis-associated protein 20-like TRX" evidence="1">
    <location>
        <begin position="3"/>
        <end position="158"/>
    </location>
</feature>
<dbReference type="Pfam" id="PF03190">
    <property type="entry name" value="Thioredox_DsbH"/>
    <property type="match status" value="1"/>
</dbReference>
<evidence type="ECO:0000313" key="3">
    <source>
        <dbReference type="Proteomes" id="UP000605676"/>
    </source>
</evidence>
<dbReference type="RefSeq" id="WP_200463152.1">
    <property type="nucleotide sequence ID" value="NZ_JAENRR010000002.1"/>
</dbReference>
<dbReference type="SUPFAM" id="SSF48208">
    <property type="entry name" value="Six-hairpin glycosidases"/>
    <property type="match status" value="1"/>
</dbReference>
<comment type="caution">
    <text evidence="2">The sequence shown here is derived from an EMBL/GenBank/DDBJ whole genome shotgun (WGS) entry which is preliminary data.</text>
</comment>
<dbReference type="PANTHER" id="PTHR42899:SF1">
    <property type="entry name" value="SPERMATOGENESIS-ASSOCIATED PROTEIN 20"/>
    <property type="match status" value="1"/>
</dbReference>
<organism evidence="2 3">
    <name type="scientific">Carboxylicivirga marina</name>
    <dbReference type="NCBI Taxonomy" id="2800988"/>
    <lineage>
        <taxon>Bacteria</taxon>
        <taxon>Pseudomonadati</taxon>
        <taxon>Bacteroidota</taxon>
        <taxon>Bacteroidia</taxon>
        <taxon>Marinilabiliales</taxon>
        <taxon>Marinilabiliaceae</taxon>
        <taxon>Carboxylicivirga</taxon>
    </lineage>
</organism>
<name>A0ABS1HE28_9BACT</name>
<proteinExistence type="predicted"/>
<dbReference type="EMBL" id="JAENRR010000002">
    <property type="protein sequence ID" value="MBK3515920.1"/>
    <property type="molecule type" value="Genomic_DNA"/>
</dbReference>
<sequence length="659" mass="76202">MHTNALINETSPYLLQHAHNPVNWYPWNEEALQKAKTENKLLLISVGYSACHWCHVMEHESFENEEVASIMNEHFICIKVDREERPDVDKIYMEAVQMLTGRGGWPLNCFALPDGRPVWGGTYFQKQQWLQVLNQLAELNKNGKEKLQQQADALMQGIQQLEMPLADNTDAPDIYKAIQNSSKRFDTKFGGFGEAPKFPMPVSLNLIHQIGSLQNDSELLSFLYLTLDHMASGGIYDQVGGGFARYSVDERWFAPHFEKMLYDNAQLISLYSNAYKTSRNELYKRIVDETIQFVEQELTAPEGIFYSALDADSEGEEGEFYIWKYLELKEVIGDDEHFFSYFNIKENGNWEMGKNILHGEISRNQYAELHQLDCEIFETQIDAALDKLYDVRKNRIRPELDDKALTSWNALMIKGLCDTYQALGEEKHLHMAEKAMQYLIKQVKQDDGHLLRTSKNGISKIDAFLDDYAFMIEALISLYEVTFNEFYLNEAQKLTHYTIDNFYNSTAQVFYYTSKSGEQLIARKTDVQDNVIPSSVGAMANNLIRLHQLYHLPEFEEIANVLIQKMYKLAAEHPTYYAQWALLTHLQNERQEMVITGEQAIHYRTELQKQLRPGVVYAGSVDATSELEILKDRYKEGVTLIYKCRNKTCELPVESPRNL</sequence>
<accession>A0ABS1HE28</accession>
<evidence type="ECO:0000313" key="2">
    <source>
        <dbReference type="EMBL" id="MBK3515920.1"/>
    </source>
</evidence>
<dbReference type="Gene3D" id="1.50.10.20">
    <property type="match status" value="1"/>
</dbReference>
<dbReference type="PANTHER" id="PTHR42899">
    <property type="entry name" value="SPERMATOGENESIS-ASSOCIATED PROTEIN 20"/>
    <property type="match status" value="1"/>
</dbReference>
<dbReference type="InterPro" id="IPR024705">
    <property type="entry name" value="Ssp411"/>
</dbReference>
<gene>
    <name evidence="2" type="ORF">JIV24_01120</name>
</gene>
<dbReference type="InterPro" id="IPR004879">
    <property type="entry name" value="Ssp411-like_TRX"/>
</dbReference>
<dbReference type="CDD" id="cd02955">
    <property type="entry name" value="SSP411"/>
    <property type="match status" value="1"/>
</dbReference>
<dbReference type="PIRSF" id="PIRSF006402">
    <property type="entry name" value="UCP006402_thioredoxin"/>
    <property type="match status" value="1"/>
</dbReference>
<protein>
    <submittedName>
        <fullName evidence="2">Thioredoxin domain-containing protein</fullName>
    </submittedName>
</protein>
<evidence type="ECO:0000259" key="1">
    <source>
        <dbReference type="Pfam" id="PF03190"/>
    </source>
</evidence>